<dbReference type="EMBL" id="JAULSV010000004">
    <property type="protein sequence ID" value="KAK0646025.1"/>
    <property type="molecule type" value="Genomic_DNA"/>
</dbReference>
<feature type="compositionally biased region" description="Polar residues" evidence="2">
    <location>
        <begin position="263"/>
        <end position="273"/>
    </location>
</feature>
<feature type="compositionally biased region" description="Basic and acidic residues" evidence="2">
    <location>
        <begin position="478"/>
        <end position="510"/>
    </location>
</feature>
<accession>A0AA40CPA6</accession>
<dbReference type="InterPro" id="IPR053210">
    <property type="entry name" value="ANKRD12"/>
</dbReference>
<dbReference type="PANTHER" id="PTHR24149:SF14">
    <property type="entry name" value="ANKYRIN REPEAT DOMAIN 12"/>
    <property type="match status" value="1"/>
</dbReference>
<feature type="region of interest" description="Disordered" evidence="2">
    <location>
        <begin position="669"/>
        <end position="1070"/>
    </location>
</feature>
<keyword evidence="1" id="KW-0040">ANK repeat</keyword>
<dbReference type="Pfam" id="PF24513">
    <property type="entry name" value="DUF7593"/>
    <property type="match status" value="1"/>
</dbReference>
<dbReference type="InterPro" id="IPR036770">
    <property type="entry name" value="Ankyrin_rpt-contain_sf"/>
</dbReference>
<feature type="compositionally biased region" description="Polar residues" evidence="2">
    <location>
        <begin position="717"/>
        <end position="726"/>
    </location>
</feature>
<dbReference type="InterPro" id="IPR002110">
    <property type="entry name" value="Ankyrin_rpt"/>
</dbReference>
<dbReference type="Pfam" id="PF12796">
    <property type="entry name" value="Ank_2"/>
    <property type="match status" value="1"/>
</dbReference>
<reference evidence="5" key="1">
    <citation type="submission" date="2023-06" db="EMBL/GenBank/DDBJ databases">
        <title>Genome-scale phylogeny and comparative genomics of the fungal order Sordariales.</title>
        <authorList>
            <consortium name="Lawrence Berkeley National Laboratory"/>
            <person name="Hensen N."/>
            <person name="Bonometti L."/>
            <person name="Westerberg I."/>
            <person name="Brannstrom I.O."/>
            <person name="Guillou S."/>
            <person name="Cros-Aarteil S."/>
            <person name="Calhoun S."/>
            <person name="Haridas S."/>
            <person name="Kuo A."/>
            <person name="Mondo S."/>
            <person name="Pangilinan J."/>
            <person name="Riley R."/>
            <person name="Labutti K."/>
            <person name="Andreopoulos B."/>
            <person name="Lipzen A."/>
            <person name="Chen C."/>
            <person name="Yanf M."/>
            <person name="Daum C."/>
            <person name="Ng V."/>
            <person name="Clum A."/>
            <person name="Steindorff A."/>
            <person name="Ohm R."/>
            <person name="Martin F."/>
            <person name="Silar P."/>
            <person name="Natvig D."/>
            <person name="Lalanne C."/>
            <person name="Gautier V."/>
            <person name="Ament-Velasquez S.L."/>
            <person name="Kruys A."/>
            <person name="Hutchinson M.I."/>
            <person name="Powell A.J."/>
            <person name="Barry K."/>
            <person name="Miller A.N."/>
            <person name="Grigoriev I.V."/>
            <person name="Debuchy R."/>
            <person name="Gladieux P."/>
            <person name="Thoren M.H."/>
            <person name="Johannesson H."/>
        </authorList>
    </citation>
    <scope>NUCLEOTIDE SEQUENCE</scope>
    <source>
        <strain evidence="5">SMH2532-1</strain>
    </source>
</reference>
<feature type="compositionally biased region" description="Basic and acidic residues" evidence="2">
    <location>
        <begin position="202"/>
        <end position="214"/>
    </location>
</feature>
<dbReference type="SUPFAM" id="SSF48403">
    <property type="entry name" value="Ankyrin repeat"/>
    <property type="match status" value="1"/>
</dbReference>
<feature type="region of interest" description="Disordered" evidence="2">
    <location>
        <begin position="478"/>
        <end position="537"/>
    </location>
</feature>
<evidence type="ECO:0000259" key="4">
    <source>
        <dbReference type="Pfam" id="PF24521"/>
    </source>
</evidence>
<feature type="compositionally biased region" description="Basic and acidic residues" evidence="2">
    <location>
        <begin position="736"/>
        <end position="752"/>
    </location>
</feature>
<dbReference type="SMART" id="SM00248">
    <property type="entry name" value="ANK"/>
    <property type="match status" value="5"/>
</dbReference>
<feature type="compositionally biased region" description="Basic and acidic residues" evidence="2">
    <location>
        <begin position="847"/>
        <end position="858"/>
    </location>
</feature>
<sequence>MDAQNAVEPASTKPAASPKRPGSEPDQSKSAVTARSSNTARPDGPLKDGKPGAFATNANEDDGAVDGNSDAETIVLPGKGGHSPSKVRKIIKREDKSDAEEFPSASRPRKHESNGKQERDGDRGDRAEKKDKSVSVADSNPPDRAVSLGAKKKKLVDKSKTKDGSSGLSSAPASPPQRRRRASNAQSKSDSETAQVESPKASSKEKNKLAEKLVPHKRKAPRPDSDDEVENRKVRRQRTSGSGLDASRKAHPPTKSHHDAHSSTRTRSVSPQPRTHRRSISTQLPGHSSNGLSHKKKRVPAPLQSTDYHSDESSASGSPHPRSSKLRSLTTPATAESTVSPAKMAPHKKHLDAHGQTFLARACAKGEYETAKHRLQERPEDINVADYAGNTPLQIAALNGFDDIVKLLVDAGCNLDCVNNDKDTPLLDAVENGHLEVVRILLAAGVNPRKANAYGQEPIDRVNEDADHADEIRRALQDAKQRMGERRRTSEDHHLDHTDARSSHGPESPRRSPGPAGSIHAASGRRAGTVRSNKTSNHLLYMPMDDKTLRAAAARGDEETVTRILQVRDTFDDPESMVAAARGGHEMVMQLLLALGRANPDPGPISNNEYSTPMLAAIGQENIKVIKLLLDQNDFDPTRRFKGETYHDIARRRRGPNWMEEETMLKIAYDEHRKTHRGDSKTKSPNRREQDREARRGKAERKASSPTRDPKEKKRSNSFTANPDDQTSPKRGPGRPKKDDRIPTIAISDREASPAGRQPTAKAKREAVKPRRKLVSVNRRSSMTSNTSSMKEPSSPREEPEKLQKAEKYHDRTKALKRDESRDRLSVSGESSGKRHRSSATPPHTASAERDPSEDGKEKRLKSGTSDDRRLKAPSLRDSRDDEERRPIAKPRKGEASSVSSENSIHVKSEDPDVDMPDADTSLNDTSTSRAAAQKEKEADDKKKQAEAELQAREAREAKKKEDEKRRAEEEEREKEKERLRLEEEAKRRAEEARRREEEERKRKEDEERKLKEEEERKEREQEQKRLKEEEERRRQEEEERKRKEEQERRQEEEKRRKEEEERKRREEEEKLRREQLEREAAEARRKREEEERKEQERKLQEMERRRLAREAERAAREAEQRRIRLEQERIRLSKLPPLLRWLDGCVNPKLPEVAERFRIIQGVRYDCIRPDTTGTAEGREQWILNTQVALLLGEKNLDLSRYTAWTRIPASYVAKRIIWRLESDRYALTSPGLYDIGKQLPGYYDAEDPDRMSYRITEKLRGEAWDKFVAMDMFFVKASDFMYIVPTVQHLRNLRLTMAYCELPESEAPVNRWAPLQKWKNDPDANRNYGFAPGNKHFVNGELIAEDKPGLSAVSTTPFPDKRVPRRGLVAVPPDDPAYISLCKEQGLDDLARDGDSPLLPNGLRPSSMAPIVNGMGSPTSLPATTSGQTHGNQPISPSSESGPAQARPLVNGVNGVVNGSTE</sequence>
<evidence type="ECO:0000313" key="5">
    <source>
        <dbReference type="EMBL" id="KAK0646025.1"/>
    </source>
</evidence>
<feature type="compositionally biased region" description="Basic and acidic residues" evidence="2">
    <location>
        <begin position="865"/>
        <end position="895"/>
    </location>
</feature>
<evidence type="ECO:0000259" key="3">
    <source>
        <dbReference type="Pfam" id="PF24513"/>
    </source>
</evidence>
<dbReference type="Pfam" id="PF24521">
    <property type="entry name" value="Ank_KRIT1"/>
    <property type="match status" value="1"/>
</dbReference>
<proteinExistence type="predicted"/>
<dbReference type="InterPro" id="IPR056015">
    <property type="entry name" value="DUF7593"/>
</dbReference>
<comment type="caution">
    <text evidence="5">The sequence shown here is derived from an EMBL/GenBank/DDBJ whole genome shotgun (WGS) entry which is preliminary data.</text>
</comment>
<feature type="compositionally biased region" description="Basic and acidic residues" evidence="2">
    <location>
        <begin position="111"/>
        <end position="133"/>
    </location>
</feature>
<feature type="compositionally biased region" description="Polar residues" evidence="2">
    <location>
        <begin position="280"/>
        <end position="292"/>
    </location>
</feature>
<dbReference type="Proteomes" id="UP001174936">
    <property type="component" value="Unassembled WGS sequence"/>
</dbReference>
<evidence type="ECO:0008006" key="7">
    <source>
        <dbReference type="Google" id="ProtNLM"/>
    </source>
</evidence>
<feature type="compositionally biased region" description="Basic and acidic residues" evidence="2">
    <location>
        <begin position="794"/>
        <end position="825"/>
    </location>
</feature>
<feature type="compositionally biased region" description="Low complexity" evidence="2">
    <location>
        <begin position="1452"/>
        <end position="1464"/>
    </location>
</feature>
<organism evidence="5 6">
    <name type="scientific">Cercophora newfieldiana</name>
    <dbReference type="NCBI Taxonomy" id="92897"/>
    <lineage>
        <taxon>Eukaryota</taxon>
        <taxon>Fungi</taxon>
        <taxon>Dikarya</taxon>
        <taxon>Ascomycota</taxon>
        <taxon>Pezizomycotina</taxon>
        <taxon>Sordariomycetes</taxon>
        <taxon>Sordariomycetidae</taxon>
        <taxon>Sordariales</taxon>
        <taxon>Lasiosphaeriaceae</taxon>
        <taxon>Cercophora</taxon>
    </lineage>
</organism>
<gene>
    <name evidence="5" type="ORF">B0T16DRAFT_428957</name>
</gene>
<keyword evidence="6" id="KW-1185">Reference proteome</keyword>
<feature type="repeat" description="ANK" evidence="1">
    <location>
        <begin position="388"/>
        <end position="420"/>
    </location>
</feature>
<name>A0AA40CPA6_9PEZI</name>
<dbReference type="GO" id="GO:0005654">
    <property type="term" value="C:nucleoplasm"/>
    <property type="evidence" value="ECO:0007669"/>
    <property type="project" value="TreeGrafter"/>
</dbReference>
<feature type="domain" description="KRIT1 ARM-repeats" evidence="4">
    <location>
        <begin position="528"/>
        <end position="673"/>
    </location>
</feature>
<dbReference type="InterPro" id="IPR056485">
    <property type="entry name" value="ARM_KRIT1"/>
</dbReference>
<feature type="compositionally biased region" description="Polar residues" evidence="2">
    <location>
        <begin position="1418"/>
        <end position="1444"/>
    </location>
</feature>
<protein>
    <recommendedName>
        <fullName evidence="7">Ankyrin repeat protein</fullName>
    </recommendedName>
</protein>
<feature type="compositionally biased region" description="Polar residues" evidence="2">
    <location>
        <begin position="28"/>
        <end position="40"/>
    </location>
</feature>
<feature type="region of interest" description="Disordered" evidence="2">
    <location>
        <begin position="1"/>
        <end position="348"/>
    </location>
</feature>
<feature type="domain" description="DUF7593" evidence="3">
    <location>
        <begin position="1132"/>
        <end position="1291"/>
    </location>
</feature>
<dbReference type="PROSITE" id="PS50088">
    <property type="entry name" value="ANK_REPEAT"/>
    <property type="match status" value="2"/>
</dbReference>
<feature type="compositionally biased region" description="Low complexity" evidence="2">
    <location>
        <begin position="775"/>
        <end position="793"/>
    </location>
</feature>
<feature type="compositionally biased region" description="Basic and acidic residues" evidence="2">
    <location>
        <begin position="933"/>
        <end position="1070"/>
    </location>
</feature>
<evidence type="ECO:0000256" key="2">
    <source>
        <dbReference type="SAM" id="MobiDB-lite"/>
    </source>
</evidence>
<feature type="compositionally biased region" description="Basic and acidic residues" evidence="2">
    <location>
        <begin position="669"/>
        <end position="712"/>
    </location>
</feature>
<dbReference type="Gene3D" id="1.25.40.20">
    <property type="entry name" value="Ankyrin repeat-containing domain"/>
    <property type="match status" value="2"/>
</dbReference>
<evidence type="ECO:0000313" key="6">
    <source>
        <dbReference type="Proteomes" id="UP001174936"/>
    </source>
</evidence>
<feature type="repeat" description="ANK" evidence="1">
    <location>
        <begin position="421"/>
        <end position="453"/>
    </location>
</feature>
<feature type="region of interest" description="Disordered" evidence="2">
    <location>
        <begin position="1405"/>
        <end position="1464"/>
    </location>
</feature>
<feature type="compositionally biased region" description="Polar residues" evidence="2">
    <location>
        <begin position="326"/>
        <end position="340"/>
    </location>
</feature>
<dbReference type="PANTHER" id="PTHR24149">
    <property type="entry name" value="ANKYRIN REPEAT DOMAIN-CONTAINING PROTEIN 12"/>
    <property type="match status" value="1"/>
</dbReference>
<evidence type="ECO:0000256" key="1">
    <source>
        <dbReference type="PROSITE-ProRule" id="PRU00023"/>
    </source>
</evidence>
<dbReference type="PROSITE" id="PS50297">
    <property type="entry name" value="ANK_REP_REGION"/>
    <property type="match status" value="2"/>
</dbReference>
<feature type="compositionally biased region" description="Polar residues" evidence="2">
    <location>
        <begin position="921"/>
        <end position="930"/>
    </location>
</feature>